<dbReference type="EMBL" id="BARV01009518">
    <property type="protein sequence ID" value="GAI16780.1"/>
    <property type="molecule type" value="Genomic_DNA"/>
</dbReference>
<name>X1MQ17_9ZZZZ</name>
<proteinExistence type="predicted"/>
<reference evidence="1" key="1">
    <citation type="journal article" date="2014" name="Front. Microbiol.">
        <title>High frequency of phylogenetically diverse reductive dehalogenase-homologous genes in deep subseafloor sedimentary metagenomes.</title>
        <authorList>
            <person name="Kawai M."/>
            <person name="Futagami T."/>
            <person name="Toyoda A."/>
            <person name="Takaki Y."/>
            <person name="Nishi S."/>
            <person name="Hori S."/>
            <person name="Arai W."/>
            <person name="Tsubouchi T."/>
            <person name="Morono Y."/>
            <person name="Uchiyama I."/>
            <person name="Ito T."/>
            <person name="Fujiyama A."/>
            <person name="Inagaki F."/>
            <person name="Takami H."/>
        </authorList>
    </citation>
    <scope>NUCLEOTIDE SEQUENCE</scope>
    <source>
        <strain evidence="1">Expedition CK06-06</strain>
    </source>
</reference>
<gene>
    <name evidence="1" type="ORF">S06H3_18746</name>
</gene>
<feature type="non-terminal residue" evidence="1">
    <location>
        <position position="1"/>
    </location>
</feature>
<accession>X1MQ17</accession>
<evidence type="ECO:0000313" key="1">
    <source>
        <dbReference type="EMBL" id="GAI16780.1"/>
    </source>
</evidence>
<sequence length="112" mass="13472">CDEETAKKCWSKRIPDYLISMTVSGIQEEMKEDAQEKPERVEPEMLNLLAKTFRYEKKWTGMNSYYVWATPPGEERSESMQFRVVREDGHWKVLGFKVWEEEDWFKALIEKE</sequence>
<comment type="caution">
    <text evidence="1">The sequence shown here is derived from an EMBL/GenBank/DDBJ whole genome shotgun (WGS) entry which is preliminary data.</text>
</comment>
<dbReference type="AlphaFoldDB" id="X1MQ17"/>
<organism evidence="1">
    <name type="scientific">marine sediment metagenome</name>
    <dbReference type="NCBI Taxonomy" id="412755"/>
    <lineage>
        <taxon>unclassified sequences</taxon>
        <taxon>metagenomes</taxon>
        <taxon>ecological metagenomes</taxon>
    </lineage>
</organism>
<protein>
    <submittedName>
        <fullName evidence="1">Uncharacterized protein</fullName>
    </submittedName>
</protein>